<feature type="domain" description="HTH gntR-type" evidence="4">
    <location>
        <begin position="20"/>
        <end position="87"/>
    </location>
</feature>
<dbReference type="EMBL" id="LNTU01000023">
    <property type="protein sequence ID" value="KXF77124.1"/>
    <property type="molecule type" value="Genomic_DNA"/>
</dbReference>
<dbReference type="AlphaFoldDB" id="A0A135HVD4"/>
<dbReference type="InterPro" id="IPR036390">
    <property type="entry name" value="WH_DNA-bd_sf"/>
</dbReference>
<dbReference type="GO" id="GO:0003677">
    <property type="term" value="F:DNA binding"/>
    <property type="evidence" value="ECO:0007669"/>
    <property type="project" value="UniProtKB-KW"/>
</dbReference>
<name>A0A135HVD4_9HYPH</name>
<proteinExistence type="predicted"/>
<dbReference type="SUPFAM" id="SSF46785">
    <property type="entry name" value="Winged helix' DNA-binding domain"/>
    <property type="match status" value="1"/>
</dbReference>
<evidence type="ECO:0000256" key="3">
    <source>
        <dbReference type="ARBA" id="ARBA00023163"/>
    </source>
</evidence>
<dbReference type="Gene3D" id="1.20.120.530">
    <property type="entry name" value="GntR ligand-binding domain-like"/>
    <property type="match status" value="1"/>
</dbReference>
<protein>
    <submittedName>
        <fullName evidence="5">GntR family transcriptional regulator</fullName>
    </submittedName>
</protein>
<dbReference type="SMART" id="SM00895">
    <property type="entry name" value="FCD"/>
    <property type="match status" value="1"/>
</dbReference>
<evidence type="ECO:0000256" key="1">
    <source>
        <dbReference type="ARBA" id="ARBA00023015"/>
    </source>
</evidence>
<comment type="caution">
    <text evidence="5">The sequence shown here is derived from an EMBL/GenBank/DDBJ whole genome shotgun (WGS) entry which is preliminary data.</text>
</comment>
<dbReference type="InterPro" id="IPR036388">
    <property type="entry name" value="WH-like_DNA-bd_sf"/>
</dbReference>
<dbReference type="InterPro" id="IPR000524">
    <property type="entry name" value="Tscrpt_reg_HTH_GntR"/>
</dbReference>
<dbReference type="RefSeq" id="WP_068882716.1">
    <property type="nucleotide sequence ID" value="NZ_LNTU01000023.1"/>
</dbReference>
<dbReference type="Gene3D" id="1.10.10.10">
    <property type="entry name" value="Winged helix-like DNA-binding domain superfamily/Winged helix DNA-binding domain"/>
    <property type="match status" value="1"/>
</dbReference>
<evidence type="ECO:0000313" key="5">
    <source>
        <dbReference type="EMBL" id="KXF77124.1"/>
    </source>
</evidence>
<organism evidence="5 6">
    <name type="scientific">Paramesorhizobium deserti</name>
    <dbReference type="NCBI Taxonomy" id="1494590"/>
    <lineage>
        <taxon>Bacteria</taxon>
        <taxon>Pseudomonadati</taxon>
        <taxon>Pseudomonadota</taxon>
        <taxon>Alphaproteobacteria</taxon>
        <taxon>Hyphomicrobiales</taxon>
        <taxon>Phyllobacteriaceae</taxon>
        <taxon>Paramesorhizobium</taxon>
    </lineage>
</organism>
<sequence>MAFDFELSALEDDSRRSRQATIASRVFETLRQAIVQLQLRPGHPLSEAEIARQLRVSRQPVREAFIKLAEIGFIEIRPQRGTYVRLISIREVRNARFIREAVEVAIVRAAAANASEADMEALERLIADQKSVARAGDHAAFLRLDEAFHQAIAKCADCNDAWRVIESLKAQMDRVRYLSLPEATPLKTIIKQHEDILQGIRNASPEEAEASMRRHLSEILISLPRLATEHSSLFG</sequence>
<dbReference type="InterPro" id="IPR011711">
    <property type="entry name" value="GntR_C"/>
</dbReference>
<dbReference type="CDD" id="cd07377">
    <property type="entry name" value="WHTH_GntR"/>
    <property type="match status" value="1"/>
</dbReference>
<dbReference type="SUPFAM" id="SSF48008">
    <property type="entry name" value="GntR ligand-binding domain-like"/>
    <property type="match status" value="1"/>
</dbReference>
<dbReference type="PROSITE" id="PS50949">
    <property type="entry name" value="HTH_GNTR"/>
    <property type="match status" value="1"/>
</dbReference>
<accession>A0A135HVD4</accession>
<dbReference type="STRING" id="1494590.ATN84_13705"/>
<dbReference type="SMART" id="SM00345">
    <property type="entry name" value="HTH_GNTR"/>
    <property type="match status" value="1"/>
</dbReference>
<evidence type="ECO:0000313" key="6">
    <source>
        <dbReference type="Proteomes" id="UP000070107"/>
    </source>
</evidence>
<dbReference type="InterPro" id="IPR008920">
    <property type="entry name" value="TF_FadR/GntR_C"/>
</dbReference>
<dbReference type="PANTHER" id="PTHR43537">
    <property type="entry name" value="TRANSCRIPTIONAL REGULATOR, GNTR FAMILY"/>
    <property type="match status" value="1"/>
</dbReference>
<keyword evidence="1" id="KW-0805">Transcription regulation</keyword>
<keyword evidence="3" id="KW-0804">Transcription</keyword>
<dbReference type="PANTHER" id="PTHR43537:SF6">
    <property type="entry name" value="HTH-TYPE TRANSCRIPTIONAL REPRESSOR RSPR"/>
    <property type="match status" value="1"/>
</dbReference>
<keyword evidence="6" id="KW-1185">Reference proteome</keyword>
<dbReference type="OrthoDB" id="9788098at2"/>
<dbReference type="GO" id="GO:0003700">
    <property type="term" value="F:DNA-binding transcription factor activity"/>
    <property type="evidence" value="ECO:0007669"/>
    <property type="project" value="InterPro"/>
</dbReference>
<gene>
    <name evidence="5" type="ORF">ATN84_13705</name>
</gene>
<reference evidence="5 6" key="1">
    <citation type="submission" date="2015-11" db="EMBL/GenBank/DDBJ databases">
        <title>Draft genome sequence of Paramesorhizobium deserti A-3-E, a strain highly resistant to diverse beta-lactam antibiotics.</title>
        <authorList>
            <person name="Lv R."/>
            <person name="Yang X."/>
            <person name="Fang N."/>
            <person name="Guo J."/>
            <person name="Luo X."/>
            <person name="Peng F."/>
            <person name="Yang R."/>
            <person name="Cui Y."/>
            <person name="Fang C."/>
            <person name="Song Y."/>
        </authorList>
    </citation>
    <scope>NUCLEOTIDE SEQUENCE [LARGE SCALE GENOMIC DNA]</scope>
    <source>
        <strain evidence="5 6">A-3-E</strain>
    </source>
</reference>
<dbReference type="Pfam" id="PF00392">
    <property type="entry name" value="GntR"/>
    <property type="match status" value="1"/>
</dbReference>
<evidence type="ECO:0000259" key="4">
    <source>
        <dbReference type="PROSITE" id="PS50949"/>
    </source>
</evidence>
<dbReference type="Proteomes" id="UP000070107">
    <property type="component" value="Unassembled WGS sequence"/>
</dbReference>
<keyword evidence="2" id="KW-0238">DNA-binding</keyword>
<dbReference type="Pfam" id="PF07729">
    <property type="entry name" value="FCD"/>
    <property type="match status" value="1"/>
</dbReference>
<evidence type="ECO:0000256" key="2">
    <source>
        <dbReference type="ARBA" id="ARBA00023125"/>
    </source>
</evidence>